<evidence type="ECO:0000313" key="3">
    <source>
        <dbReference type="EMBL" id="KAK1770846.1"/>
    </source>
</evidence>
<accession>A0AAJ0FJP9</accession>
<dbReference type="InterPro" id="IPR021109">
    <property type="entry name" value="Peptidase_aspartic_dom_sf"/>
</dbReference>
<dbReference type="Proteomes" id="UP001244011">
    <property type="component" value="Unassembled WGS sequence"/>
</dbReference>
<proteinExistence type="predicted"/>
<gene>
    <name evidence="3" type="ORF">QBC33DRAFT_566310</name>
</gene>
<keyword evidence="2" id="KW-0472">Membrane</keyword>
<comment type="caution">
    <text evidence="3">The sequence shown here is derived from an EMBL/GenBank/DDBJ whole genome shotgun (WGS) entry which is preliminary data.</text>
</comment>
<keyword evidence="2" id="KW-1133">Transmembrane helix</keyword>
<reference evidence="3" key="1">
    <citation type="submission" date="2023-06" db="EMBL/GenBank/DDBJ databases">
        <title>Genome-scale phylogeny and comparative genomics of the fungal order Sordariales.</title>
        <authorList>
            <consortium name="Lawrence Berkeley National Laboratory"/>
            <person name="Hensen N."/>
            <person name="Bonometti L."/>
            <person name="Westerberg I."/>
            <person name="Brannstrom I.O."/>
            <person name="Guillou S."/>
            <person name="Cros-Aarteil S."/>
            <person name="Calhoun S."/>
            <person name="Haridas S."/>
            <person name="Kuo A."/>
            <person name="Mondo S."/>
            <person name="Pangilinan J."/>
            <person name="Riley R."/>
            <person name="Labutti K."/>
            <person name="Andreopoulos B."/>
            <person name="Lipzen A."/>
            <person name="Chen C."/>
            <person name="Yanf M."/>
            <person name="Daum C."/>
            <person name="Ng V."/>
            <person name="Clum A."/>
            <person name="Steindorff A."/>
            <person name="Ohm R."/>
            <person name="Martin F."/>
            <person name="Silar P."/>
            <person name="Natvig D."/>
            <person name="Lalanne C."/>
            <person name="Gautier V."/>
            <person name="Ament-Velasquez S.L."/>
            <person name="Kruys A."/>
            <person name="Hutchinson M.I."/>
            <person name="Powell A.J."/>
            <person name="Barry K."/>
            <person name="Miller A.N."/>
            <person name="Grigoriev I.V."/>
            <person name="Debuchy R."/>
            <person name="Gladieux P."/>
            <person name="Thoren M.H."/>
            <person name="Johannesson H."/>
        </authorList>
    </citation>
    <scope>NUCLEOTIDE SEQUENCE</scope>
    <source>
        <strain evidence="3">8032-3</strain>
    </source>
</reference>
<feature type="region of interest" description="Disordered" evidence="1">
    <location>
        <begin position="445"/>
        <end position="487"/>
    </location>
</feature>
<dbReference type="GeneID" id="85313643"/>
<protein>
    <recommendedName>
        <fullName evidence="5">Peptidase A1 domain-containing protein</fullName>
    </recommendedName>
</protein>
<keyword evidence="2" id="KW-0812">Transmembrane</keyword>
<keyword evidence="4" id="KW-1185">Reference proteome</keyword>
<dbReference type="AlphaFoldDB" id="A0AAJ0FJP9"/>
<evidence type="ECO:0008006" key="5">
    <source>
        <dbReference type="Google" id="ProtNLM"/>
    </source>
</evidence>
<dbReference type="RefSeq" id="XP_060287059.1">
    <property type="nucleotide sequence ID" value="XM_060430456.1"/>
</dbReference>
<dbReference type="Gene3D" id="2.40.70.10">
    <property type="entry name" value="Acid Proteases"/>
    <property type="match status" value="1"/>
</dbReference>
<feature type="transmembrane region" description="Helical" evidence="2">
    <location>
        <begin position="416"/>
        <end position="436"/>
    </location>
</feature>
<evidence type="ECO:0000256" key="2">
    <source>
        <dbReference type="SAM" id="Phobius"/>
    </source>
</evidence>
<name>A0AAJ0FJP9_9PEZI</name>
<dbReference type="SUPFAM" id="SSF50630">
    <property type="entry name" value="Acid proteases"/>
    <property type="match status" value="1"/>
</dbReference>
<organism evidence="3 4">
    <name type="scientific">Phialemonium atrogriseum</name>
    <dbReference type="NCBI Taxonomy" id="1093897"/>
    <lineage>
        <taxon>Eukaryota</taxon>
        <taxon>Fungi</taxon>
        <taxon>Dikarya</taxon>
        <taxon>Ascomycota</taxon>
        <taxon>Pezizomycotina</taxon>
        <taxon>Sordariomycetes</taxon>
        <taxon>Sordariomycetidae</taxon>
        <taxon>Cephalothecales</taxon>
        <taxon>Cephalothecaceae</taxon>
        <taxon>Phialemonium</taxon>
    </lineage>
</organism>
<evidence type="ECO:0000256" key="1">
    <source>
        <dbReference type="SAM" id="MobiDB-lite"/>
    </source>
</evidence>
<evidence type="ECO:0000313" key="4">
    <source>
        <dbReference type="Proteomes" id="UP001244011"/>
    </source>
</evidence>
<sequence>MVEGAASCNLPTVSLSVGSCNLTLPDGHVYSYGIRIGVNGTQLCASPSTVVANPLLEHVDVCTSQKKMTLGECRSRRGSYLNTSNIHTAAASGLAEKNPNWVTLMGDDQPAFQLATDSPIQLQADIQAAVLSGCITRGDQHTNSHFPLNENSLVIKELQMNGLIAGNSWALDVGDTSRRGRLTLGGYQPGRVDGPFQEYDMRKYDQKLNDRYCPLQVTIARLDFRVGNHSISLVSPDLKVPACIEPYDKLTRFPESLLRDLRNFTTGETGWTEEPNDEEGRYGDLLDLEPGLIYRVAPNSTVAMSMEITLDGGQRFVIPTDRLLAPLSGLDPDGAPVVNDAFREVQVYREPGVGLAPVLGRSFLSQAYLFVDYGALTFKLGPLSPDASAAGGDVASSGRCSGGGGGGGGGGKLGGVAIGLIVVGVVLLAVCIWVVYRWVAGRRESGGEPTEAQKPGPNSPAEPPSVDTNPPADTQRKRPTIGTEMVL</sequence>
<dbReference type="EMBL" id="MU838999">
    <property type="protein sequence ID" value="KAK1770846.1"/>
    <property type="molecule type" value="Genomic_DNA"/>
</dbReference>